<evidence type="ECO:0000256" key="2">
    <source>
        <dbReference type="ARBA" id="ARBA00022801"/>
    </source>
</evidence>
<evidence type="ECO:0000256" key="1">
    <source>
        <dbReference type="ARBA" id="ARBA00022729"/>
    </source>
</evidence>
<accession>A0AA42CRL9</accession>
<dbReference type="Pfam" id="PF17132">
    <property type="entry name" value="Glyco_hydro_106"/>
    <property type="match status" value="1"/>
</dbReference>
<evidence type="ECO:0000256" key="3">
    <source>
        <dbReference type="SAM" id="SignalP"/>
    </source>
</evidence>
<keyword evidence="5" id="KW-1185">Reference proteome</keyword>
<name>A0AA42CRL9_9SPHN</name>
<dbReference type="Proteomes" id="UP001165565">
    <property type="component" value="Unassembled WGS sequence"/>
</dbReference>
<keyword evidence="1 3" id="KW-0732">Signal</keyword>
<protein>
    <submittedName>
        <fullName evidence="4">Glycoside hydrolase</fullName>
    </submittedName>
</protein>
<keyword evidence="2 4" id="KW-0378">Hydrolase</keyword>
<dbReference type="EMBL" id="JANFAV010000013">
    <property type="protein sequence ID" value="MCW6536419.1"/>
    <property type="molecule type" value="Genomic_DNA"/>
</dbReference>
<comment type="caution">
    <text evidence="4">The sequence shown here is derived from an EMBL/GenBank/DDBJ whole genome shotgun (WGS) entry which is preliminary data.</text>
</comment>
<dbReference type="Gene3D" id="2.60.120.260">
    <property type="entry name" value="Galactose-binding domain-like"/>
    <property type="match status" value="2"/>
</dbReference>
<dbReference type="NCBIfam" id="NF045579">
    <property type="entry name" value="rhamnoside_JR"/>
    <property type="match status" value="1"/>
</dbReference>
<gene>
    <name evidence="4" type="ORF">NEE01_16695</name>
</gene>
<dbReference type="PANTHER" id="PTHR43817:SF1">
    <property type="entry name" value="HYDROLASE, FAMILY 43, PUTATIVE (AFU_ORTHOLOGUE AFUA_3G01660)-RELATED"/>
    <property type="match status" value="1"/>
</dbReference>
<evidence type="ECO:0000313" key="5">
    <source>
        <dbReference type="Proteomes" id="UP001165565"/>
    </source>
</evidence>
<dbReference type="SUPFAM" id="SSF49785">
    <property type="entry name" value="Galactose-binding domain-like"/>
    <property type="match status" value="2"/>
</dbReference>
<organism evidence="4 5">
    <name type="scientific">Sphingomonas lycopersici</name>
    <dbReference type="NCBI Taxonomy" id="2951807"/>
    <lineage>
        <taxon>Bacteria</taxon>
        <taxon>Pseudomonadati</taxon>
        <taxon>Pseudomonadota</taxon>
        <taxon>Alphaproteobacteria</taxon>
        <taxon>Sphingomonadales</taxon>
        <taxon>Sphingomonadaceae</taxon>
        <taxon>Sphingomonas</taxon>
    </lineage>
</organism>
<dbReference type="PANTHER" id="PTHR43817">
    <property type="entry name" value="GLYCOSYL HYDROLASE"/>
    <property type="match status" value="1"/>
</dbReference>
<sequence>MLKALACVMLPALLTGAAVAQPTQDPMRASFDAPPAEARPWVWWHWLDGNITVDGIDRDIAWMKRIGIAGFQLFDVAQPDVPQSVERRLIYLHPEWKSAFRHAIAAAADAGLQAGIASSPGWSETGGPWVPAAAAMKKLVWSETAVDGGRRFVGRLAQPPTVAGPFLDIARSPDASATLFYRDIAVLAWRTPADAAPQLPAKVSASGGTIDASLLADPRLDHVPAAVLPLASGSPQWIRFDYDRPQTMRSLVYAPSRPGVFDIAPDAVLEVSDDGMRFRAARELALSTFNQTSLSFPPVTGRSFRIVFVPSADAGFLWRRVRNLKAPGIVNTRYDQPPAAQDLRVQRLALLGDARVNRFEAKAGFVTAPDYYAIATPPADPGSVITAAGVIDLSRRIRADGTLDWTPPAGRWTVLRLGYSLTGATNGPAPAESVGYEVDKLDAAHVGDYMSHYLQLYRDMLGPELLGTRGVSMVLTDSIEAGPQNWTDAMIAEFRRRRGYDPTRWLPALTGRIIGSAEASDRFLWDYRATIAELLAANHYRELAARAHAAGLSIRGEALEDHRPILGNDMAMRSHADEPAGAIWAPNAAGHIEPTSIADLKGAASIAHLHGRRFVAAEAFTAALAPWAGSPRTLKPVADAALALGVTRFMLHSTVHQPDDAKQPGLALGIFGQYFNRHESWAEQARPWIDYLARSAWLLQQGRYGADIAYFFGEEAPLTGLYGEAEVADVPNGHGYDFVDADTLLHLVEVRDGWFVVPSGMRYRALQLGGTSSRMTLSVLRRIAALVDAGGVVVGRRPAESPSLADDPAQFARLADRLWRSAPNAAGGRVLDLPPEQAMVALGITPDWQALNPDAPPLMVLHRILPQGDIYFVSSRSPLAARAEIAFRVAGRVPERWDADSGEVTPLPYRVEGGRTIVPLVFDPNDAAFVVFRDKAASPSREIAAPVETVLAGLSDGWTLGFQPNRGGPETPVAAAAGAWNVSADPRIRYFSGTGTYRRDFAVPRHSGGRVLLDLGDVGDVAEVIVNGRMLRSLWKPPYRLDITAALRAGRNRVELRVTNLWVNRLIGDAQPGAVKIAWTPMPTYRADAPLHPSGLIGPVRLLLRR</sequence>
<feature type="signal peptide" evidence="3">
    <location>
        <begin position="1"/>
        <end position="20"/>
    </location>
</feature>
<proteinExistence type="predicted"/>
<dbReference type="InterPro" id="IPR008979">
    <property type="entry name" value="Galactose-bd-like_sf"/>
</dbReference>
<dbReference type="RefSeq" id="WP_265269945.1">
    <property type="nucleotide sequence ID" value="NZ_JANFAV010000013.1"/>
</dbReference>
<feature type="chain" id="PRO_5041401809" evidence="3">
    <location>
        <begin position="21"/>
        <end position="1106"/>
    </location>
</feature>
<reference evidence="4" key="1">
    <citation type="submission" date="2022-06" db="EMBL/GenBank/DDBJ databases">
        <title>Sphingomonas sp. nov. isolated from rhizosphere soil of tomato.</title>
        <authorList>
            <person name="Dong H."/>
            <person name="Gao R."/>
        </authorList>
    </citation>
    <scope>NUCLEOTIDE SEQUENCE</scope>
    <source>
        <strain evidence="4">MMSM24</strain>
    </source>
</reference>
<dbReference type="GO" id="GO:0016787">
    <property type="term" value="F:hydrolase activity"/>
    <property type="evidence" value="ECO:0007669"/>
    <property type="project" value="UniProtKB-KW"/>
</dbReference>
<dbReference type="AlphaFoldDB" id="A0AA42CRL9"/>
<evidence type="ECO:0000313" key="4">
    <source>
        <dbReference type="EMBL" id="MCW6536419.1"/>
    </source>
</evidence>